<dbReference type="Pfam" id="PF00350">
    <property type="entry name" value="Dynamin_N"/>
    <property type="match status" value="1"/>
</dbReference>
<dbReference type="InterPro" id="IPR022812">
    <property type="entry name" value="Dynamin"/>
</dbReference>
<dbReference type="PROSITE" id="PS00410">
    <property type="entry name" value="G_DYNAMIN_1"/>
    <property type="match status" value="1"/>
</dbReference>
<dbReference type="GO" id="GO:0003924">
    <property type="term" value="F:GTPase activity"/>
    <property type="evidence" value="ECO:0007669"/>
    <property type="project" value="InterPro"/>
</dbReference>
<dbReference type="GO" id="GO:0006897">
    <property type="term" value="P:endocytosis"/>
    <property type="evidence" value="ECO:0007669"/>
    <property type="project" value="TreeGrafter"/>
</dbReference>
<feature type="compositionally biased region" description="Polar residues" evidence="2">
    <location>
        <begin position="95"/>
        <end position="107"/>
    </location>
</feature>
<comment type="caution">
    <text evidence="4">The sequence shown here is derived from an EMBL/GenBank/DDBJ whole genome shotgun (WGS) entry which is preliminary data.</text>
</comment>
<keyword evidence="1" id="KW-0342">GTP-binding</keyword>
<dbReference type="InterPro" id="IPR001401">
    <property type="entry name" value="Dynamin_GTPase"/>
</dbReference>
<dbReference type="InterPro" id="IPR027417">
    <property type="entry name" value="P-loop_NTPase"/>
</dbReference>
<dbReference type="GO" id="GO:0016020">
    <property type="term" value="C:membrane"/>
    <property type="evidence" value="ECO:0007669"/>
    <property type="project" value="TreeGrafter"/>
</dbReference>
<dbReference type="AlphaFoldDB" id="A0A9P8BXK4"/>
<evidence type="ECO:0000259" key="3">
    <source>
        <dbReference type="PROSITE" id="PS51718"/>
    </source>
</evidence>
<organism evidence="4 5">
    <name type="scientific">Linnemannia hyalina</name>
    <dbReference type="NCBI Taxonomy" id="64524"/>
    <lineage>
        <taxon>Eukaryota</taxon>
        <taxon>Fungi</taxon>
        <taxon>Fungi incertae sedis</taxon>
        <taxon>Mucoromycota</taxon>
        <taxon>Mortierellomycotina</taxon>
        <taxon>Mortierellomycetes</taxon>
        <taxon>Mortierellales</taxon>
        <taxon>Mortierellaceae</taxon>
        <taxon>Linnemannia</taxon>
    </lineage>
</organism>
<dbReference type="SMART" id="SM00053">
    <property type="entry name" value="DYNc"/>
    <property type="match status" value="1"/>
</dbReference>
<dbReference type="GO" id="GO:0005874">
    <property type="term" value="C:microtubule"/>
    <property type="evidence" value="ECO:0007669"/>
    <property type="project" value="TreeGrafter"/>
</dbReference>
<dbReference type="GO" id="GO:0016559">
    <property type="term" value="P:peroxisome fission"/>
    <property type="evidence" value="ECO:0007669"/>
    <property type="project" value="TreeGrafter"/>
</dbReference>
<evidence type="ECO:0000313" key="5">
    <source>
        <dbReference type="Proteomes" id="UP000707451"/>
    </source>
</evidence>
<dbReference type="SUPFAM" id="SSF52540">
    <property type="entry name" value="P-loop containing nucleoside triphosphate hydrolases"/>
    <property type="match status" value="1"/>
</dbReference>
<sequence>MAMDASLIKTINKLQDAFSTVGVHNPIDLPQIVVIGSQSSGKSSVLENIVGRDFLPRGSGIVTRRPLVLQLINRTSSATATASPTASTQRRDPHSVTNSGSDESLPNYSDDETGKFFFF</sequence>
<proteinExistence type="inferred from homology"/>
<dbReference type="GO" id="GO:0005525">
    <property type="term" value="F:GTP binding"/>
    <property type="evidence" value="ECO:0007669"/>
    <property type="project" value="UniProtKB-KW"/>
</dbReference>
<gene>
    <name evidence="4" type="primary">VPS1_1</name>
    <name evidence="4" type="ORF">KI688_006292</name>
</gene>
<dbReference type="PRINTS" id="PR00195">
    <property type="entry name" value="DYNAMIN"/>
</dbReference>
<keyword evidence="1" id="KW-0547">Nucleotide-binding</keyword>
<feature type="domain" description="Dynamin-type G" evidence="3">
    <location>
        <begin position="26"/>
        <end position="119"/>
    </location>
</feature>
<dbReference type="PANTHER" id="PTHR11566:SF220">
    <property type="entry name" value="VACUOLAR PROTEIN SORTING-ASSOCIATED PROTEIN 1"/>
    <property type="match status" value="1"/>
</dbReference>
<protein>
    <submittedName>
        <fullName evidence="4">Vacuolar protein sorting-associated protein 1</fullName>
    </submittedName>
</protein>
<dbReference type="PROSITE" id="PS51718">
    <property type="entry name" value="G_DYNAMIN_2"/>
    <property type="match status" value="1"/>
</dbReference>
<dbReference type="GO" id="GO:0048312">
    <property type="term" value="P:intracellular distribution of mitochondria"/>
    <property type="evidence" value="ECO:0007669"/>
    <property type="project" value="TreeGrafter"/>
</dbReference>
<dbReference type="EMBL" id="JAHRHY010000002">
    <property type="protein sequence ID" value="KAG9072070.1"/>
    <property type="molecule type" value="Genomic_DNA"/>
</dbReference>
<dbReference type="GO" id="GO:0000266">
    <property type="term" value="P:mitochondrial fission"/>
    <property type="evidence" value="ECO:0007669"/>
    <property type="project" value="TreeGrafter"/>
</dbReference>
<comment type="similarity">
    <text evidence="1">Belongs to the TRAFAC class dynamin-like GTPase superfamily. Dynamin/Fzo/YdjA family.</text>
</comment>
<reference evidence="4" key="1">
    <citation type="submission" date="2021-06" db="EMBL/GenBank/DDBJ databases">
        <title>Genome Sequence of Mortierella hyaline Strain SCG-10, a Cold-Adapted, Nitrate-Reducing Fungus Isolated from Soil in Minnesota, USA.</title>
        <authorList>
            <person name="Aldossari N."/>
        </authorList>
    </citation>
    <scope>NUCLEOTIDE SEQUENCE</scope>
    <source>
        <strain evidence="4">SCG-10</strain>
    </source>
</reference>
<dbReference type="GO" id="GO:0005737">
    <property type="term" value="C:cytoplasm"/>
    <property type="evidence" value="ECO:0007669"/>
    <property type="project" value="TreeGrafter"/>
</dbReference>
<accession>A0A9P8BXK4</accession>
<feature type="region of interest" description="Disordered" evidence="2">
    <location>
        <begin position="75"/>
        <end position="110"/>
    </location>
</feature>
<dbReference type="InterPro" id="IPR045063">
    <property type="entry name" value="Dynamin_N"/>
</dbReference>
<dbReference type="PANTHER" id="PTHR11566">
    <property type="entry name" value="DYNAMIN"/>
    <property type="match status" value="1"/>
</dbReference>
<feature type="compositionally biased region" description="Low complexity" evidence="2">
    <location>
        <begin position="75"/>
        <end position="88"/>
    </location>
</feature>
<dbReference type="GO" id="GO:0008017">
    <property type="term" value="F:microtubule binding"/>
    <property type="evidence" value="ECO:0007669"/>
    <property type="project" value="TreeGrafter"/>
</dbReference>
<dbReference type="InterPro" id="IPR019762">
    <property type="entry name" value="Dynamin_GTPase_CS"/>
</dbReference>
<evidence type="ECO:0000256" key="1">
    <source>
        <dbReference type="RuleBase" id="RU003932"/>
    </source>
</evidence>
<evidence type="ECO:0000313" key="4">
    <source>
        <dbReference type="EMBL" id="KAG9072070.1"/>
    </source>
</evidence>
<keyword evidence="5" id="KW-1185">Reference proteome</keyword>
<dbReference type="Gene3D" id="3.40.50.300">
    <property type="entry name" value="P-loop containing nucleotide triphosphate hydrolases"/>
    <property type="match status" value="1"/>
</dbReference>
<dbReference type="InterPro" id="IPR030381">
    <property type="entry name" value="G_DYNAMIN_dom"/>
</dbReference>
<dbReference type="Proteomes" id="UP000707451">
    <property type="component" value="Unassembled WGS sequence"/>
</dbReference>
<dbReference type="OrthoDB" id="5061070at2759"/>
<evidence type="ECO:0000256" key="2">
    <source>
        <dbReference type="SAM" id="MobiDB-lite"/>
    </source>
</evidence>
<name>A0A9P8BXK4_9FUNG</name>